<dbReference type="InterPro" id="IPR027268">
    <property type="entry name" value="Peptidase_M4/M1_CTD_sf"/>
</dbReference>
<name>A0ABN7R5F5_9BACT</name>
<feature type="domain" description="Peptidase M4 C-terminal" evidence="6">
    <location>
        <begin position="278"/>
        <end position="457"/>
    </location>
</feature>
<dbReference type="Pfam" id="PF02868">
    <property type="entry name" value="Peptidase_M4_C"/>
    <property type="match status" value="1"/>
</dbReference>
<sequence>MFKNVHVCRHAKCEMLRSGRRASYLLLILLTHFSANLAFAQDQTEDPPSYPKANYDPLQPPPDNKFGVLYNWQTRGVQVPTLYHDIQTVWLTAYLPYIENEYDPSQPAVPFGGYYTTAYALSSPRSPNIGLFAPIEITAVAEPGDLAISQEFPFSSVLPAGVPTVSYNGSFDKLHHLNEQEDPSSIYPILSKHGVTALYAAQSFTRFTQHFFGHSGIDKEGLIPIKIILRKSDPTVPFGAHEQYFTVQNSDGLPITCRSSIASLIGYWVAGFDSPDPLPYGKEVFAIQTGFSDIMSLSFSNWEDPTAKFTNPKWTQWPELGVLPLNKYGLPFDDPKATGYPSTYKGELWNDEPSEVSRNSSVINYWFYLLNTQKSGHIDDDDEKGFFLTEPLIPNDKHATYELALKILYDAVVGKINPNTTFQDFRELTLQAAVKNNHPVGSDVYKRIMTAWYAVNVGPAPYTSNPNCAVTAQAESWFNGELSFAAMETSLTPDPQSAKSLQLKDCMSPGTIETLEYDEQDVTTPIVFMNKNPLESKIYGKTLDPLKSKAAVSIHKFTIEARNWFRDKFGHNGVDGNGKVYIFNILADPEFPETDLAALGNFANFYYNYNKKSACRDEVSRTYSLAVSLFKNFPAPTFSNFNEDNRIWKAGIANIFALAIKRDYERALQNANADNIWTLYEETADPALIMNFTNPKLSGQPAKLFGENWKPGKIKNNSGFLNLFYYLLVHGTEDENGQDVGYTNNEPGSKTYFVNPVKEDLVLKVIFEASRSIDIYASSEQFRQATMTTLHDLDPIHYHAKSKEHIAFYDAWAAVLGLPEYASTLAHSPEDGTSVYPWPVKVGVEVEYPLNESYRLFEVSKSSTFNENEFPVHRFVSNASPDHQTSMSYGEVNLEAEQTYYVRSHLANGPESRQHCSTTDDPAFCESLLNKKKWTLTYELHTESVLAPVSMSPLNNKLVAAWATPFNWGSVPGARGYDIHVIDHTGTVSEQDVAIDIAFDEDNSSNPAHTELALSKDTPYSYAIAARQRLGSENAVHVLPQGSIILLSEEEKEAFPNVYGHWTETRNFKTDIPKIKLHSPADGTHVPLFGEEIMVRAKKEFLQRADYYQYSFREPLYEDKALEIDSSFAHYPIGIQGLIGLEDKKSYEWTFIQRKKATPPFILQEEEGASPGWFSFIVDKDLAPKPEVEHIDCVKADSQLALHWKEVPGAQSYRVKVTNAATQGVVANFQTGFTGANINGASEFPNKYVFTVEAGVMGGNGEWIFGPQFVGDYAVLPPSPFNLSPNNVDGVKLGPNNSVVLSWELPAGVTTVQLMAKVDGAPSKLVDQPVTGTSFTLNNLDFNSPIFWTVTPLAENSCMAEKITGFFNTEKEPMEFDLGFELRVDNNDPHITGGFYHYLITVQRPDGQTGFSGIGTVDADTWLQVGFVPGEGQLINGNELNGQLLDQAGDYVIELEILDMAQCDGCADPKAHPAITVSGVEYKRKIGEDDWSFSREFHPEPSNPVFPSRTIGAKKIIKFHYEFPN</sequence>
<dbReference type="PANTHER" id="PTHR33794">
    <property type="entry name" value="BACILLOLYSIN"/>
    <property type="match status" value="1"/>
</dbReference>
<dbReference type="Gene3D" id="1.10.390.10">
    <property type="entry name" value="Neutral Protease Domain 2"/>
    <property type="match status" value="2"/>
</dbReference>
<keyword evidence="2" id="KW-0378">Hydrolase</keyword>
<evidence type="ECO:0000256" key="1">
    <source>
        <dbReference type="ARBA" id="ARBA00022670"/>
    </source>
</evidence>
<dbReference type="InterPro" id="IPR050728">
    <property type="entry name" value="Zinc_Metalloprotease_M4"/>
</dbReference>
<gene>
    <name evidence="7" type="ORF">DYBT9623_01499</name>
</gene>
<evidence type="ECO:0000313" key="7">
    <source>
        <dbReference type="EMBL" id="CAG5068767.1"/>
    </source>
</evidence>
<dbReference type="EMBL" id="CAJRAU010000002">
    <property type="protein sequence ID" value="CAG5068767.1"/>
    <property type="molecule type" value="Genomic_DNA"/>
</dbReference>
<evidence type="ECO:0000256" key="5">
    <source>
        <dbReference type="SAM" id="SignalP"/>
    </source>
</evidence>
<dbReference type="SUPFAM" id="SSF55486">
    <property type="entry name" value="Metalloproteases ('zincins'), catalytic domain"/>
    <property type="match status" value="1"/>
</dbReference>
<evidence type="ECO:0000256" key="4">
    <source>
        <dbReference type="ARBA" id="ARBA00023049"/>
    </source>
</evidence>
<organism evidence="7 8">
    <name type="scientific">Dyadobacter linearis</name>
    <dbReference type="NCBI Taxonomy" id="2823330"/>
    <lineage>
        <taxon>Bacteria</taxon>
        <taxon>Pseudomonadati</taxon>
        <taxon>Bacteroidota</taxon>
        <taxon>Cytophagia</taxon>
        <taxon>Cytophagales</taxon>
        <taxon>Spirosomataceae</taxon>
        <taxon>Dyadobacter</taxon>
    </lineage>
</organism>
<protein>
    <recommendedName>
        <fullName evidence="6">Peptidase M4 C-terminal domain-containing protein</fullName>
    </recommendedName>
</protein>
<proteinExistence type="predicted"/>
<keyword evidence="5" id="KW-0732">Signal</keyword>
<feature type="chain" id="PRO_5046182934" description="Peptidase M4 C-terminal domain-containing protein" evidence="5">
    <location>
        <begin position="41"/>
        <end position="1525"/>
    </location>
</feature>
<keyword evidence="8" id="KW-1185">Reference proteome</keyword>
<keyword evidence="4" id="KW-0482">Metalloprotease</keyword>
<keyword evidence="1" id="KW-0645">Protease</keyword>
<accession>A0ABN7R5F5</accession>
<feature type="signal peptide" evidence="5">
    <location>
        <begin position="1"/>
        <end position="40"/>
    </location>
</feature>
<evidence type="ECO:0000259" key="6">
    <source>
        <dbReference type="Pfam" id="PF02868"/>
    </source>
</evidence>
<dbReference type="PANTHER" id="PTHR33794:SF1">
    <property type="entry name" value="BACILLOLYSIN"/>
    <property type="match status" value="1"/>
</dbReference>
<evidence type="ECO:0000313" key="8">
    <source>
        <dbReference type="Proteomes" id="UP000679725"/>
    </source>
</evidence>
<dbReference type="Proteomes" id="UP000679725">
    <property type="component" value="Unassembled WGS sequence"/>
</dbReference>
<reference evidence="7 8" key="1">
    <citation type="submission" date="2021-04" db="EMBL/GenBank/DDBJ databases">
        <authorList>
            <person name="Rodrigo-Torres L."/>
            <person name="Arahal R. D."/>
            <person name="Lucena T."/>
        </authorList>
    </citation>
    <scope>NUCLEOTIDE SEQUENCE [LARGE SCALE GENOMIC DNA]</scope>
    <source>
        <strain evidence="7 8">CECT 9623</strain>
    </source>
</reference>
<evidence type="ECO:0000256" key="3">
    <source>
        <dbReference type="ARBA" id="ARBA00022833"/>
    </source>
</evidence>
<evidence type="ECO:0000256" key="2">
    <source>
        <dbReference type="ARBA" id="ARBA00022801"/>
    </source>
</evidence>
<comment type="caution">
    <text evidence="7">The sequence shown here is derived from an EMBL/GenBank/DDBJ whole genome shotgun (WGS) entry which is preliminary data.</text>
</comment>
<dbReference type="InterPro" id="IPR001570">
    <property type="entry name" value="Peptidase_M4_C_domain"/>
</dbReference>
<keyword evidence="3" id="KW-0862">Zinc</keyword>